<keyword evidence="1" id="KW-0812">Transmembrane</keyword>
<keyword evidence="1" id="KW-1133">Transmembrane helix</keyword>
<protein>
    <submittedName>
        <fullName evidence="2">Uncharacterized protein</fullName>
    </submittedName>
</protein>
<accession>A0A9D1AN73</accession>
<proteinExistence type="predicted"/>
<evidence type="ECO:0000313" key="3">
    <source>
        <dbReference type="Proteomes" id="UP000824242"/>
    </source>
</evidence>
<gene>
    <name evidence="2" type="ORF">IAB89_07630</name>
</gene>
<organism evidence="2 3">
    <name type="scientific">Candidatus Caccousia avicola</name>
    <dbReference type="NCBI Taxonomy" id="2840721"/>
    <lineage>
        <taxon>Bacteria</taxon>
        <taxon>Bacillati</taxon>
        <taxon>Bacillota</taxon>
        <taxon>Clostridia</taxon>
        <taxon>Eubacteriales</taxon>
        <taxon>Oscillospiraceae</taxon>
        <taxon>Oscillospiraceae incertae sedis</taxon>
        <taxon>Candidatus Caccousia</taxon>
    </lineage>
</organism>
<comment type="caution">
    <text evidence="2">The sequence shown here is derived from an EMBL/GenBank/DDBJ whole genome shotgun (WGS) entry which is preliminary data.</text>
</comment>
<evidence type="ECO:0000256" key="1">
    <source>
        <dbReference type="SAM" id="Phobius"/>
    </source>
</evidence>
<dbReference type="Proteomes" id="UP000824242">
    <property type="component" value="Unassembled WGS sequence"/>
</dbReference>
<feature type="transmembrane region" description="Helical" evidence="1">
    <location>
        <begin position="73"/>
        <end position="94"/>
    </location>
</feature>
<reference evidence="2" key="1">
    <citation type="submission" date="2020-10" db="EMBL/GenBank/DDBJ databases">
        <authorList>
            <person name="Gilroy R."/>
        </authorList>
    </citation>
    <scope>NUCLEOTIDE SEQUENCE</scope>
    <source>
        <strain evidence="2">ChiSxjej1B13-7958</strain>
    </source>
</reference>
<dbReference type="EMBL" id="DVGZ01000080">
    <property type="protein sequence ID" value="HIR47509.1"/>
    <property type="molecule type" value="Genomic_DNA"/>
</dbReference>
<name>A0A9D1AN73_9FIRM</name>
<sequence length="100" mass="11007">MQTQSACGYYTIYGRNSKDASVQNAETAWLLVFLSALWYSDFGAVEKRQAVSPPAFRGTSFSPGSAWKGGMRMVTYSDLIQIGILVVAIIALFMQANKKK</sequence>
<keyword evidence="1" id="KW-0472">Membrane</keyword>
<reference evidence="2" key="2">
    <citation type="journal article" date="2021" name="PeerJ">
        <title>Extensive microbial diversity within the chicken gut microbiome revealed by metagenomics and culture.</title>
        <authorList>
            <person name="Gilroy R."/>
            <person name="Ravi A."/>
            <person name="Getino M."/>
            <person name="Pursley I."/>
            <person name="Horton D.L."/>
            <person name="Alikhan N.F."/>
            <person name="Baker D."/>
            <person name="Gharbi K."/>
            <person name="Hall N."/>
            <person name="Watson M."/>
            <person name="Adriaenssens E.M."/>
            <person name="Foster-Nyarko E."/>
            <person name="Jarju S."/>
            <person name="Secka A."/>
            <person name="Antonio M."/>
            <person name="Oren A."/>
            <person name="Chaudhuri R.R."/>
            <person name="La Ragione R."/>
            <person name="Hildebrand F."/>
            <person name="Pallen M.J."/>
        </authorList>
    </citation>
    <scope>NUCLEOTIDE SEQUENCE</scope>
    <source>
        <strain evidence="2">ChiSxjej1B13-7958</strain>
    </source>
</reference>
<evidence type="ECO:0000313" key="2">
    <source>
        <dbReference type="EMBL" id="HIR47509.1"/>
    </source>
</evidence>
<dbReference type="AlphaFoldDB" id="A0A9D1AN73"/>